<keyword evidence="3" id="KW-1185">Reference proteome</keyword>
<evidence type="ECO:0000256" key="1">
    <source>
        <dbReference type="SAM" id="MobiDB-lite"/>
    </source>
</evidence>
<name>A0ABQ9G302_9NEOP</name>
<comment type="caution">
    <text evidence="2">The sequence shown here is derived from an EMBL/GenBank/DDBJ whole genome shotgun (WGS) entry which is preliminary data.</text>
</comment>
<feature type="region of interest" description="Disordered" evidence="1">
    <location>
        <begin position="1"/>
        <end position="20"/>
    </location>
</feature>
<accession>A0ABQ9G302</accession>
<organism evidence="2 3">
    <name type="scientific">Dryococelus australis</name>
    <dbReference type="NCBI Taxonomy" id="614101"/>
    <lineage>
        <taxon>Eukaryota</taxon>
        <taxon>Metazoa</taxon>
        <taxon>Ecdysozoa</taxon>
        <taxon>Arthropoda</taxon>
        <taxon>Hexapoda</taxon>
        <taxon>Insecta</taxon>
        <taxon>Pterygota</taxon>
        <taxon>Neoptera</taxon>
        <taxon>Polyneoptera</taxon>
        <taxon>Phasmatodea</taxon>
        <taxon>Verophasmatodea</taxon>
        <taxon>Anareolatae</taxon>
        <taxon>Phasmatidae</taxon>
        <taxon>Eurycanthinae</taxon>
        <taxon>Dryococelus</taxon>
    </lineage>
</organism>
<sequence>MPNRCYEVNRPYNDGSGGRQAAAARQGKHSRVHVAGRAPRSLQHGTTQQLAAVSRLLDDYLVGGGQQPPATIVKARALRPAIDNRTSDLKSVRNLVQSNKARSLKQRQDVITGRISRRAIVAIAACTTRRWCGKIWRIQTFLTLSLAVNDSRRVKVEVRGYIRRVSGRVAIAAVAVAAAAGASTRASNITRARGRDAGWAVTSTRGVRAPRCAAGCVGGVRGVWRVWGVRHLQHHKPHHLYTCSLSVFSIAFKGSRELTDSLRWESGPPPPAYSLLPGFDPAPKRLLIQRTYTLLNKLTSARDLKDVLYGELHSNLVPLALVLYRHLILVDDLTYFSDKGATVAEWLACSPPTKAIRVQSPPGSLQIFGCGNSAGRCHWSAGFLGDLLFTPPFHFGTAPFSPQSPSSALKTLISWEEICLAACGKGDNVDLGVPTYLLVIGKYVFRVLHMKQRSDTEHLLANRAPPGTSLTVQLEVRLQVKTLDMFTVVAARRKCDSFVGYRTLQGHLENVERLVRCFVLASVYAQRGCVHRHLDARWPVGVHLPVLVVETLKLELQSLLTLNGQGRLQVGEAGLDIGVGADVRGHTAGRCQRWCGITRNGAVLVAHVAAHSSHILVKLGARARPVLPHSCRSPILRPRPCVMGRELGTRRGDATCTEVLVTRLGAGRVWRCCLPHAHGAPTHPRRGAERPRWTHGLLGWVLRLEAWPSITVASWVL</sequence>
<evidence type="ECO:0000313" key="3">
    <source>
        <dbReference type="Proteomes" id="UP001159363"/>
    </source>
</evidence>
<dbReference type="EMBL" id="JARBHB010000016">
    <property type="protein sequence ID" value="KAJ8866857.1"/>
    <property type="molecule type" value="Genomic_DNA"/>
</dbReference>
<evidence type="ECO:0000313" key="2">
    <source>
        <dbReference type="EMBL" id="KAJ8866857.1"/>
    </source>
</evidence>
<protein>
    <submittedName>
        <fullName evidence="2">Uncharacterized protein</fullName>
    </submittedName>
</protein>
<dbReference type="Proteomes" id="UP001159363">
    <property type="component" value="Chromosome 15"/>
</dbReference>
<reference evidence="2 3" key="1">
    <citation type="submission" date="2023-02" db="EMBL/GenBank/DDBJ databases">
        <title>LHISI_Scaffold_Assembly.</title>
        <authorList>
            <person name="Stuart O.P."/>
            <person name="Cleave R."/>
            <person name="Magrath M.J.L."/>
            <person name="Mikheyev A.S."/>
        </authorList>
    </citation>
    <scope>NUCLEOTIDE SEQUENCE [LARGE SCALE GENOMIC DNA]</scope>
    <source>
        <strain evidence="2">Daus_M_001</strain>
        <tissue evidence="2">Leg muscle</tissue>
    </source>
</reference>
<gene>
    <name evidence="2" type="ORF">PR048_032718</name>
</gene>
<proteinExistence type="predicted"/>